<keyword evidence="1" id="KW-0472">Membrane</keyword>
<feature type="transmembrane region" description="Helical" evidence="1">
    <location>
        <begin position="104"/>
        <end position="130"/>
    </location>
</feature>
<dbReference type="Proteomes" id="UP000606900">
    <property type="component" value="Unassembled WGS sequence"/>
</dbReference>
<protein>
    <submittedName>
        <fullName evidence="3">DUF5518 domain-containing protein</fullName>
    </submittedName>
</protein>
<dbReference type="AlphaFoldDB" id="A0A089ZIE1"/>
<evidence type="ECO:0000256" key="1">
    <source>
        <dbReference type="SAM" id="Phobius"/>
    </source>
</evidence>
<evidence type="ECO:0000313" key="4">
    <source>
        <dbReference type="Proteomes" id="UP000029661"/>
    </source>
</evidence>
<dbReference type="GeneID" id="24792748"/>
<accession>A0A089ZIE1</accession>
<evidence type="ECO:0000313" key="2">
    <source>
        <dbReference type="EMBL" id="AIS32393.1"/>
    </source>
</evidence>
<organism evidence="2 4">
    <name type="scientific">Methanobacterium formicicum</name>
    <dbReference type="NCBI Taxonomy" id="2162"/>
    <lineage>
        <taxon>Archaea</taxon>
        <taxon>Methanobacteriati</taxon>
        <taxon>Methanobacteriota</taxon>
        <taxon>Methanomada group</taxon>
        <taxon>Methanobacteria</taxon>
        <taxon>Methanobacteriales</taxon>
        <taxon>Methanobacteriaceae</taxon>
        <taxon>Methanobacterium</taxon>
    </lineage>
</organism>
<feature type="transmembrane region" description="Helical" evidence="1">
    <location>
        <begin position="64"/>
        <end position="84"/>
    </location>
</feature>
<dbReference type="EMBL" id="CP006933">
    <property type="protein sequence ID" value="AIS32393.1"/>
    <property type="molecule type" value="Genomic_DNA"/>
</dbReference>
<evidence type="ECO:0000313" key="3">
    <source>
        <dbReference type="EMBL" id="MBF4474174.1"/>
    </source>
</evidence>
<keyword evidence="1" id="KW-1133">Transmembrane helix</keyword>
<keyword evidence="1" id="KW-0812">Transmembrane</keyword>
<name>A0A089ZIE1_METFO</name>
<dbReference type="Proteomes" id="UP000029661">
    <property type="component" value="Chromosome"/>
</dbReference>
<dbReference type="Pfam" id="PF17647">
    <property type="entry name" value="DUF5518"/>
    <property type="match status" value="1"/>
</dbReference>
<sequence length="134" mass="14121">MADWKIIGLSGLVNAAITIVLIILFYPLFFLGPLMGGFLAAYFSQKYEDYTQMDIKDGAIVGTMSGMIGGLIITLILITGFEAINGLINLISLNINLIPGVDAVVAAYVILQLSLIISITLGALGGLMGIRAKG</sequence>
<dbReference type="KEGG" id="mfc:BRM9_1581"/>
<dbReference type="RefSeq" id="WP_048085369.1">
    <property type="nucleotide sequence ID" value="NZ_CP006933.1"/>
</dbReference>
<dbReference type="EMBL" id="JADIIL010000007">
    <property type="protein sequence ID" value="MBF4474174.1"/>
    <property type="molecule type" value="Genomic_DNA"/>
</dbReference>
<reference evidence="3" key="2">
    <citation type="submission" date="2020-10" db="EMBL/GenBank/DDBJ databases">
        <title>Dehalococcoides mccartyi of a TCE/Cr reducing biochatode.</title>
        <authorList>
            <person name="Matturro B."/>
        </authorList>
    </citation>
    <scope>NUCLEOTIDE SEQUENCE</scope>
    <source>
        <strain evidence="3">Bin2</strain>
    </source>
</reference>
<reference evidence="2 4" key="1">
    <citation type="submission" date="2013-12" db="EMBL/GenBank/DDBJ databases">
        <title>The complete genome sequence of Methanobacterium sp. BRM9.</title>
        <authorList>
            <consortium name="Pastoral Greenhouse Gas Research Consortium"/>
            <person name="Kelly W.J."/>
            <person name="Leahy S.C."/>
            <person name="Perry R."/>
            <person name="Li D."/>
            <person name="Altermann E."/>
            <person name="Lambie S.C."/>
            <person name="Attwood G.T."/>
        </authorList>
    </citation>
    <scope>NUCLEOTIDE SEQUENCE [LARGE SCALE GENOMIC DNA]</scope>
    <source>
        <strain evidence="2 4">BRM9</strain>
    </source>
</reference>
<gene>
    <name evidence="2" type="ORF">BRM9_1581</name>
    <name evidence="3" type="ORF">ISP06_01705</name>
</gene>
<proteinExistence type="predicted"/>
<feature type="transmembrane region" description="Helical" evidence="1">
    <location>
        <begin position="12"/>
        <end position="43"/>
    </location>
</feature>
<dbReference type="InterPro" id="IPR040493">
    <property type="entry name" value="DUF5518"/>
</dbReference>
<dbReference type="STRING" id="2162.BRM9_1581"/>